<evidence type="ECO:0008006" key="2">
    <source>
        <dbReference type="Google" id="ProtNLM"/>
    </source>
</evidence>
<feature type="non-terminal residue" evidence="1">
    <location>
        <position position="1"/>
    </location>
</feature>
<dbReference type="SUPFAM" id="SSF143243">
    <property type="entry name" value="Nqo5-like"/>
    <property type="match status" value="1"/>
</dbReference>
<dbReference type="EMBL" id="UINC01163769">
    <property type="protein sequence ID" value="SVD64256.1"/>
    <property type="molecule type" value="Genomic_DNA"/>
</dbReference>
<accession>A0A382WZ89</accession>
<sequence length="44" mass="5165">GHPLRKDFPMIGEVEMRYDEELGRVVYEPVSIEPNVNVPRVIRK</sequence>
<evidence type="ECO:0000313" key="1">
    <source>
        <dbReference type="EMBL" id="SVD64256.1"/>
    </source>
</evidence>
<gene>
    <name evidence="1" type="ORF">METZ01_LOCUS417110</name>
</gene>
<proteinExistence type="predicted"/>
<name>A0A382WZ89_9ZZZZ</name>
<reference evidence="1" key="1">
    <citation type="submission" date="2018-05" db="EMBL/GenBank/DDBJ databases">
        <authorList>
            <person name="Lanie J.A."/>
            <person name="Ng W.-L."/>
            <person name="Kazmierczak K.M."/>
            <person name="Andrzejewski T.M."/>
            <person name="Davidsen T.M."/>
            <person name="Wayne K.J."/>
            <person name="Tettelin H."/>
            <person name="Glass J.I."/>
            <person name="Rusch D."/>
            <person name="Podicherti R."/>
            <person name="Tsui H.-C.T."/>
            <person name="Winkler M.E."/>
        </authorList>
    </citation>
    <scope>NUCLEOTIDE SEQUENCE</scope>
</reference>
<dbReference type="InterPro" id="IPR037232">
    <property type="entry name" value="NADH_quin_OxRdtase_su_C/D-like"/>
</dbReference>
<protein>
    <recommendedName>
        <fullName evidence="2">NADH:ubiquinone oxidoreductase 30kDa subunit domain-containing protein</fullName>
    </recommendedName>
</protein>
<dbReference type="AlphaFoldDB" id="A0A382WZ89"/>
<organism evidence="1">
    <name type="scientific">marine metagenome</name>
    <dbReference type="NCBI Taxonomy" id="408172"/>
    <lineage>
        <taxon>unclassified sequences</taxon>
        <taxon>metagenomes</taxon>
        <taxon>ecological metagenomes</taxon>
    </lineage>
</organism>